<protein>
    <recommendedName>
        <fullName evidence="4">GST N-terminal domain-containing protein</fullName>
    </recommendedName>
</protein>
<dbReference type="Gene3D" id="3.40.30.10">
    <property type="entry name" value="Glutaredoxin"/>
    <property type="match status" value="1"/>
</dbReference>
<evidence type="ECO:0008006" key="4">
    <source>
        <dbReference type="Google" id="ProtNLM"/>
    </source>
</evidence>
<dbReference type="PROSITE" id="PS50404">
    <property type="entry name" value="GST_NTER"/>
    <property type="match status" value="1"/>
</dbReference>
<feature type="domain" description="GST N-terminal" evidence="1">
    <location>
        <begin position="1"/>
        <end position="82"/>
    </location>
</feature>
<dbReference type="EMBL" id="UINC01129751">
    <property type="protein sequence ID" value="SVD10352.1"/>
    <property type="molecule type" value="Genomic_DNA"/>
</dbReference>
<dbReference type="InterPro" id="IPR036249">
    <property type="entry name" value="Thioredoxin-like_sf"/>
</dbReference>
<sequence length="248" mass="29282">MTVTLYHYWGSTCSRKARMTLNEKGVQWESRHIDLHVFENWEPWYVNIHPNGVVPALDHDGRIVYESNAIMEYIDDTFEGPSLRPSDTWERAHMRIWLDKSEHILHKNMHLISHNRAHAHRWEEYEKIYGRDKLLERVHSQPDIQRRKDEIHHAEHGIDEEAIEFSIGRIDEQLNLMDRALGEHQWLSGTTFSLSDMAVLPFVERFKVNGMDDAVASKKNLTNWYEKMFARPAVERAYAFTNPADDTC</sequence>
<dbReference type="PANTHER" id="PTHR44051">
    <property type="entry name" value="GLUTATHIONE S-TRANSFERASE-RELATED"/>
    <property type="match status" value="1"/>
</dbReference>
<dbReference type="SUPFAM" id="SSF52833">
    <property type="entry name" value="Thioredoxin-like"/>
    <property type="match status" value="1"/>
</dbReference>
<dbReference type="InterPro" id="IPR010987">
    <property type="entry name" value="Glutathione-S-Trfase_C-like"/>
</dbReference>
<dbReference type="InterPro" id="IPR040079">
    <property type="entry name" value="Glutathione_S-Trfase"/>
</dbReference>
<dbReference type="InterPro" id="IPR036282">
    <property type="entry name" value="Glutathione-S-Trfase_C_sf"/>
</dbReference>
<organism evidence="3">
    <name type="scientific">marine metagenome</name>
    <dbReference type="NCBI Taxonomy" id="408172"/>
    <lineage>
        <taxon>unclassified sequences</taxon>
        <taxon>metagenomes</taxon>
        <taxon>ecological metagenomes</taxon>
    </lineage>
</organism>
<dbReference type="InterPro" id="IPR004045">
    <property type="entry name" value="Glutathione_S-Trfase_N"/>
</dbReference>
<evidence type="ECO:0000259" key="2">
    <source>
        <dbReference type="PROSITE" id="PS50405"/>
    </source>
</evidence>
<name>A0A382SLD5_9ZZZZ</name>
<evidence type="ECO:0000313" key="3">
    <source>
        <dbReference type="EMBL" id="SVD10352.1"/>
    </source>
</evidence>
<dbReference type="AlphaFoldDB" id="A0A382SLD5"/>
<dbReference type="SUPFAM" id="SSF47616">
    <property type="entry name" value="GST C-terminal domain-like"/>
    <property type="match status" value="1"/>
</dbReference>
<dbReference type="SFLD" id="SFLDG00358">
    <property type="entry name" value="Main_(cytGST)"/>
    <property type="match status" value="1"/>
</dbReference>
<dbReference type="PROSITE" id="PS50405">
    <property type="entry name" value="GST_CTER"/>
    <property type="match status" value="1"/>
</dbReference>
<proteinExistence type="predicted"/>
<dbReference type="CDD" id="cd00570">
    <property type="entry name" value="GST_N_family"/>
    <property type="match status" value="1"/>
</dbReference>
<feature type="domain" description="GST C-terminal" evidence="2">
    <location>
        <begin position="87"/>
        <end position="248"/>
    </location>
</feature>
<evidence type="ECO:0000259" key="1">
    <source>
        <dbReference type="PROSITE" id="PS50404"/>
    </source>
</evidence>
<reference evidence="3" key="1">
    <citation type="submission" date="2018-05" db="EMBL/GenBank/DDBJ databases">
        <authorList>
            <person name="Lanie J.A."/>
            <person name="Ng W.-L."/>
            <person name="Kazmierczak K.M."/>
            <person name="Andrzejewski T.M."/>
            <person name="Davidsen T.M."/>
            <person name="Wayne K.J."/>
            <person name="Tettelin H."/>
            <person name="Glass J.I."/>
            <person name="Rusch D."/>
            <person name="Podicherti R."/>
            <person name="Tsui H.-C.T."/>
            <person name="Winkler M.E."/>
        </authorList>
    </citation>
    <scope>NUCLEOTIDE SEQUENCE</scope>
</reference>
<dbReference type="SFLD" id="SFLDS00019">
    <property type="entry name" value="Glutathione_Transferase_(cytos"/>
    <property type="match status" value="1"/>
</dbReference>
<gene>
    <name evidence="3" type="ORF">METZ01_LOCUS363206</name>
</gene>
<dbReference type="Pfam" id="PF13417">
    <property type="entry name" value="GST_N_3"/>
    <property type="match status" value="1"/>
</dbReference>
<dbReference type="Gene3D" id="1.20.1050.10">
    <property type="match status" value="1"/>
</dbReference>
<accession>A0A382SLD5</accession>
<dbReference type="PANTHER" id="PTHR44051:SF8">
    <property type="entry name" value="GLUTATHIONE S-TRANSFERASE GSTA"/>
    <property type="match status" value="1"/>
</dbReference>
<dbReference type="Pfam" id="PF13410">
    <property type="entry name" value="GST_C_2"/>
    <property type="match status" value="1"/>
</dbReference>